<feature type="compositionally biased region" description="Low complexity" evidence="1">
    <location>
        <begin position="179"/>
        <end position="189"/>
    </location>
</feature>
<keyword evidence="3" id="KW-1185">Reference proteome</keyword>
<comment type="caution">
    <text evidence="2">The sequence shown here is derived from an EMBL/GenBank/DDBJ whole genome shotgun (WGS) entry which is preliminary data.</text>
</comment>
<feature type="compositionally biased region" description="Low complexity" evidence="1">
    <location>
        <begin position="149"/>
        <end position="163"/>
    </location>
</feature>
<dbReference type="PANTHER" id="PTHR38588">
    <property type="entry name" value="BLL0334 PROTEIN"/>
    <property type="match status" value="1"/>
</dbReference>
<evidence type="ECO:0000256" key="1">
    <source>
        <dbReference type="SAM" id="MobiDB-lite"/>
    </source>
</evidence>
<dbReference type="Pfam" id="PF06240">
    <property type="entry name" value="COXG"/>
    <property type="match status" value="1"/>
</dbReference>
<dbReference type="Proteomes" id="UP001209654">
    <property type="component" value="Unassembled WGS sequence"/>
</dbReference>
<feature type="region of interest" description="Disordered" evidence="1">
    <location>
        <begin position="149"/>
        <end position="189"/>
    </location>
</feature>
<dbReference type="PANTHER" id="PTHR38588:SF1">
    <property type="entry name" value="BLL0334 PROTEIN"/>
    <property type="match status" value="1"/>
</dbReference>
<dbReference type="InterPro" id="IPR023393">
    <property type="entry name" value="START-like_dom_sf"/>
</dbReference>
<protein>
    <recommendedName>
        <fullName evidence="4">Carbon monoxide dehydrogenase</fullName>
    </recommendedName>
</protein>
<evidence type="ECO:0000313" key="2">
    <source>
        <dbReference type="EMBL" id="GLB65699.1"/>
    </source>
</evidence>
<dbReference type="Gene3D" id="3.30.530.20">
    <property type="match status" value="1"/>
</dbReference>
<dbReference type="InterPro" id="IPR010419">
    <property type="entry name" value="CO_DH_gsu"/>
</dbReference>
<dbReference type="EMBL" id="BRVS01000001">
    <property type="protein sequence ID" value="GLB65699.1"/>
    <property type="molecule type" value="Genomic_DNA"/>
</dbReference>
<gene>
    <name evidence="2" type="ORF">AHIS1636_01380</name>
</gene>
<proteinExistence type="predicted"/>
<organism evidence="2 3">
    <name type="scientific">Arthrobacter mangrovi</name>
    <dbReference type="NCBI Taxonomy" id="2966350"/>
    <lineage>
        <taxon>Bacteria</taxon>
        <taxon>Bacillati</taxon>
        <taxon>Actinomycetota</taxon>
        <taxon>Actinomycetes</taxon>
        <taxon>Micrococcales</taxon>
        <taxon>Micrococcaceae</taxon>
        <taxon>Arthrobacter</taxon>
    </lineage>
</organism>
<accession>A0ABQ5MNZ7</accession>
<evidence type="ECO:0008006" key="4">
    <source>
        <dbReference type="Google" id="ProtNLM"/>
    </source>
</evidence>
<dbReference type="CDD" id="cd07823">
    <property type="entry name" value="SRPBCC_5"/>
    <property type="match status" value="1"/>
</dbReference>
<reference evidence="2 3" key="1">
    <citation type="journal article" date="2023" name="Int. J. Syst. Evol. Microbiol.">
        <title>Arthrobacter mangrovi sp. nov., an actinobacterium isolated from the rhizosphere of a mangrove.</title>
        <authorList>
            <person name="Hamada M."/>
            <person name="Saitou S."/>
            <person name="Enomoto N."/>
            <person name="Nanri K."/>
            <person name="Hidaka K."/>
            <person name="Miura T."/>
            <person name="Tamura T."/>
        </authorList>
    </citation>
    <scope>NUCLEOTIDE SEQUENCE [LARGE SCALE GENOMIC DNA]</scope>
    <source>
        <strain evidence="2 3">NBRC 112813</strain>
    </source>
</reference>
<name>A0ABQ5MNZ7_9MICC</name>
<sequence>MDLERTFTVNAPIGTVWDALMDIERVAGCVPGAQVLQKLSEDTYQVGMKVKLGPVSMQYKGTLNVVERDEAARRAVMEGQAQETHGQGTAKARVDLRLAEEGSTTTGTAAAAITLSGKAAVMGRSVIGSVADQLLGVFTGNLQSMLNSSSAPAAADAPSQQPARPDDNAAPASSAGNTAPPASDAAAGSASAASADAAVPAASASAAPQAAPGKPTGPTGAFPGTGAPPSSADSGLDALAVARGMLADQLANPGKVLALLAAAAVLGYLAGRCSPGRSGSRHA</sequence>
<evidence type="ECO:0000313" key="3">
    <source>
        <dbReference type="Proteomes" id="UP001209654"/>
    </source>
</evidence>
<feature type="region of interest" description="Disordered" evidence="1">
    <location>
        <begin position="204"/>
        <end position="233"/>
    </location>
</feature>
<dbReference type="RefSeq" id="WP_264793879.1">
    <property type="nucleotide sequence ID" value="NZ_BRVS01000001.1"/>
</dbReference>
<feature type="compositionally biased region" description="Low complexity" evidence="1">
    <location>
        <begin position="204"/>
        <end position="229"/>
    </location>
</feature>
<dbReference type="SUPFAM" id="SSF55961">
    <property type="entry name" value="Bet v1-like"/>
    <property type="match status" value="1"/>
</dbReference>